<keyword evidence="3" id="KW-0808">Transferase</keyword>
<dbReference type="PANTHER" id="PTHR15710:SF108">
    <property type="entry name" value="OS03G0286100 PROTEIN"/>
    <property type="match status" value="1"/>
</dbReference>
<proteinExistence type="predicted"/>
<protein>
    <recommendedName>
        <fullName evidence="2">RING-type E3 ubiquitin transferase</fullName>
        <ecNumber evidence="2">2.3.2.27</ecNumber>
    </recommendedName>
</protein>
<accession>A0AAP0RHP0</accession>
<comment type="caution">
    <text evidence="11">The sequence shown here is derived from an EMBL/GenBank/DDBJ whole genome shotgun (WGS) entry which is preliminary data.</text>
</comment>
<evidence type="ECO:0000259" key="10">
    <source>
        <dbReference type="PROSITE" id="PS50089"/>
    </source>
</evidence>
<keyword evidence="6" id="KW-0833">Ubl conjugation pathway</keyword>
<name>A0AAP0RHP0_LIQFO</name>
<evidence type="ECO:0000256" key="6">
    <source>
        <dbReference type="ARBA" id="ARBA00022786"/>
    </source>
</evidence>
<dbReference type="GO" id="GO:0016567">
    <property type="term" value="P:protein ubiquitination"/>
    <property type="evidence" value="ECO:0007669"/>
    <property type="project" value="TreeGrafter"/>
</dbReference>
<evidence type="ECO:0000256" key="4">
    <source>
        <dbReference type="ARBA" id="ARBA00022723"/>
    </source>
</evidence>
<dbReference type="Proteomes" id="UP001415857">
    <property type="component" value="Unassembled WGS sequence"/>
</dbReference>
<dbReference type="SUPFAM" id="SSF57850">
    <property type="entry name" value="RING/U-box"/>
    <property type="match status" value="1"/>
</dbReference>
<dbReference type="GO" id="GO:0005737">
    <property type="term" value="C:cytoplasm"/>
    <property type="evidence" value="ECO:0007669"/>
    <property type="project" value="TreeGrafter"/>
</dbReference>
<evidence type="ECO:0000256" key="8">
    <source>
        <dbReference type="PROSITE-ProRule" id="PRU00175"/>
    </source>
</evidence>
<dbReference type="SMART" id="SM00184">
    <property type="entry name" value="RING"/>
    <property type="match status" value="1"/>
</dbReference>
<dbReference type="PROSITE" id="PS50089">
    <property type="entry name" value="ZF_RING_2"/>
    <property type="match status" value="1"/>
</dbReference>
<dbReference type="EC" id="2.3.2.27" evidence="2"/>
<dbReference type="EMBL" id="JBBPBK010000009">
    <property type="protein sequence ID" value="KAK9278037.1"/>
    <property type="molecule type" value="Genomic_DNA"/>
</dbReference>
<gene>
    <name evidence="11" type="ORF">L1049_027594</name>
</gene>
<evidence type="ECO:0000256" key="9">
    <source>
        <dbReference type="SAM" id="MobiDB-lite"/>
    </source>
</evidence>
<evidence type="ECO:0000313" key="12">
    <source>
        <dbReference type="Proteomes" id="UP001415857"/>
    </source>
</evidence>
<evidence type="ECO:0000256" key="5">
    <source>
        <dbReference type="ARBA" id="ARBA00022771"/>
    </source>
</evidence>
<dbReference type="FunFam" id="3.30.40.10:FF:000022">
    <property type="entry name" value="E3 ubiquitin-protein ligase RING1-like"/>
    <property type="match status" value="1"/>
</dbReference>
<evidence type="ECO:0000256" key="3">
    <source>
        <dbReference type="ARBA" id="ARBA00022679"/>
    </source>
</evidence>
<feature type="domain" description="RING-type" evidence="10">
    <location>
        <begin position="446"/>
        <end position="487"/>
    </location>
</feature>
<dbReference type="GO" id="GO:0008270">
    <property type="term" value="F:zinc ion binding"/>
    <property type="evidence" value="ECO:0007669"/>
    <property type="project" value="UniProtKB-KW"/>
</dbReference>
<evidence type="ECO:0000256" key="7">
    <source>
        <dbReference type="ARBA" id="ARBA00022833"/>
    </source>
</evidence>
<evidence type="ECO:0000256" key="1">
    <source>
        <dbReference type="ARBA" id="ARBA00000900"/>
    </source>
</evidence>
<dbReference type="Pfam" id="PF13639">
    <property type="entry name" value="zf-RING_2"/>
    <property type="match status" value="1"/>
</dbReference>
<keyword evidence="4" id="KW-0479">Metal-binding</keyword>
<keyword evidence="7" id="KW-0862">Zinc</keyword>
<comment type="catalytic activity">
    <reaction evidence="1">
        <text>S-ubiquitinyl-[E2 ubiquitin-conjugating enzyme]-L-cysteine + [acceptor protein]-L-lysine = [E2 ubiquitin-conjugating enzyme]-L-cysteine + N(6)-ubiquitinyl-[acceptor protein]-L-lysine.</text>
        <dbReference type="EC" id="2.3.2.27"/>
    </reaction>
</comment>
<dbReference type="AlphaFoldDB" id="A0AAP0RHP0"/>
<organism evidence="11 12">
    <name type="scientific">Liquidambar formosana</name>
    <name type="common">Formosan gum</name>
    <dbReference type="NCBI Taxonomy" id="63359"/>
    <lineage>
        <taxon>Eukaryota</taxon>
        <taxon>Viridiplantae</taxon>
        <taxon>Streptophyta</taxon>
        <taxon>Embryophyta</taxon>
        <taxon>Tracheophyta</taxon>
        <taxon>Spermatophyta</taxon>
        <taxon>Magnoliopsida</taxon>
        <taxon>eudicotyledons</taxon>
        <taxon>Gunneridae</taxon>
        <taxon>Pentapetalae</taxon>
        <taxon>Saxifragales</taxon>
        <taxon>Altingiaceae</taxon>
        <taxon>Liquidambar</taxon>
    </lineage>
</organism>
<keyword evidence="5 8" id="KW-0863">Zinc-finger</keyword>
<dbReference type="PANTHER" id="PTHR15710">
    <property type="entry name" value="E3 UBIQUITIN-PROTEIN LIGASE PRAJA"/>
    <property type="match status" value="1"/>
</dbReference>
<feature type="region of interest" description="Disordered" evidence="9">
    <location>
        <begin position="230"/>
        <end position="249"/>
    </location>
</feature>
<evidence type="ECO:0000313" key="11">
    <source>
        <dbReference type="EMBL" id="KAK9278037.1"/>
    </source>
</evidence>
<dbReference type="InterPro" id="IPR013083">
    <property type="entry name" value="Znf_RING/FYVE/PHD"/>
</dbReference>
<evidence type="ECO:0000256" key="2">
    <source>
        <dbReference type="ARBA" id="ARBA00012483"/>
    </source>
</evidence>
<dbReference type="Gene3D" id="3.30.40.10">
    <property type="entry name" value="Zinc/RING finger domain, C3HC4 (zinc finger)"/>
    <property type="match status" value="1"/>
</dbReference>
<dbReference type="InterPro" id="IPR001841">
    <property type="entry name" value="Znf_RING"/>
</dbReference>
<sequence>MERRLTFPYLSFVRKEEKTKRRDAQNVPSPKQSVHNFFFFYTSLRLCHQWRKSHTTFTPPEEQDLVEEEDHHPQHILTLDSLPYWSHDFDIYASDPDPPLPDRQQPHISTVRGEVTFEDDTSIPIRGLDDISEPDSTVDLFDRENQVNFVMDLFQERVEQSHVMGESDLVCEALNESSFGVIEGNDEMGSNYLELGLGLGLGFDLDRDGSCGFMVADRGDDFFVGRRRRRVSGSGSGSGSGAEFGESSSRAEPFVSGIRVVGIGSDSDDDDENEVINIDIRSEEDYGLDHAHNDDATVNLCWDAFQLEDHREANEDFEWEEVDGRVDERSVLSMVLDAEDQGPVSILVSPVVQSEEELIERVGVMGNVEWEILLDERNQGLDHDAEPYFGEHDDYIYTAEYEMLFGQFAENENSLMGCPPASKSVVQNLPSVVLTQEDVLNNNTLCAVCKDEINVGEQAKQLPCSHRYHGDCIVPWLGIRNTCPVCRYELPTDDADYERRRIRRADRRL</sequence>
<keyword evidence="12" id="KW-1185">Reference proteome</keyword>
<dbReference type="GO" id="GO:0061630">
    <property type="term" value="F:ubiquitin protein ligase activity"/>
    <property type="evidence" value="ECO:0007669"/>
    <property type="project" value="UniProtKB-EC"/>
</dbReference>
<reference evidence="11 12" key="1">
    <citation type="journal article" date="2024" name="Plant J.">
        <title>Genome sequences and population genomics reveal climatic adaptation and genomic divergence between two closely related sweetgum species.</title>
        <authorList>
            <person name="Xu W.Q."/>
            <person name="Ren C.Q."/>
            <person name="Zhang X.Y."/>
            <person name="Comes H.P."/>
            <person name="Liu X.H."/>
            <person name="Li Y.G."/>
            <person name="Kettle C.J."/>
            <person name="Jalonen R."/>
            <person name="Gaisberger H."/>
            <person name="Ma Y.Z."/>
            <person name="Qiu Y.X."/>
        </authorList>
    </citation>
    <scope>NUCLEOTIDE SEQUENCE [LARGE SCALE GENOMIC DNA]</scope>
    <source>
        <strain evidence="11">Hangzhou</strain>
    </source>
</reference>